<evidence type="ECO:0000256" key="3">
    <source>
        <dbReference type="SAM" id="SignalP"/>
    </source>
</evidence>
<feature type="chain" id="PRO_5012973642" description="alpha-galactosidase" evidence="3">
    <location>
        <begin position="19"/>
        <end position="277"/>
    </location>
</feature>
<dbReference type="Gene3D" id="3.20.20.70">
    <property type="entry name" value="Aldolase class I"/>
    <property type="match status" value="1"/>
</dbReference>
<name>A0A1L9T2T8_9EURO</name>
<dbReference type="InterPro" id="IPR013785">
    <property type="entry name" value="Aldolase_TIM"/>
</dbReference>
<accession>A0A1L9T2T8</accession>
<keyword evidence="6" id="KW-1185">Reference proteome</keyword>
<dbReference type="Pfam" id="PF03537">
    <property type="entry name" value="Glyco_hydro_114"/>
    <property type="match status" value="1"/>
</dbReference>
<dbReference type="InterPro" id="IPR017853">
    <property type="entry name" value="GH"/>
</dbReference>
<keyword evidence="3" id="KW-0732">Signal</keyword>
<organism evidence="5 6">
    <name type="scientific">Aspergillus sydowii CBS 593.65</name>
    <dbReference type="NCBI Taxonomy" id="1036612"/>
    <lineage>
        <taxon>Eukaryota</taxon>
        <taxon>Fungi</taxon>
        <taxon>Dikarya</taxon>
        <taxon>Ascomycota</taxon>
        <taxon>Pezizomycotina</taxon>
        <taxon>Eurotiomycetes</taxon>
        <taxon>Eurotiomycetidae</taxon>
        <taxon>Eurotiales</taxon>
        <taxon>Aspergillaceae</taxon>
        <taxon>Aspergillus</taxon>
        <taxon>Aspergillus subgen. Nidulantes</taxon>
    </lineage>
</organism>
<feature type="domain" description="Glycoside-hydrolase family GH114 TIM-barrel" evidence="4">
    <location>
        <begin position="40"/>
        <end position="273"/>
    </location>
</feature>
<comment type="catalytic activity">
    <reaction evidence="1">
        <text>Hydrolysis of terminal, non-reducing alpha-D-galactose residues in alpha-D-galactosides, including galactose oligosaccharides, galactomannans and galactolipids.</text>
        <dbReference type="EC" id="3.2.1.22"/>
    </reaction>
</comment>
<protein>
    <recommendedName>
        <fullName evidence="2">alpha-galactosidase</fullName>
        <ecNumber evidence="2">3.2.1.22</ecNumber>
    </recommendedName>
</protein>
<evidence type="ECO:0000256" key="1">
    <source>
        <dbReference type="ARBA" id="ARBA00001255"/>
    </source>
</evidence>
<dbReference type="EMBL" id="KV878596">
    <property type="protein sequence ID" value="OJJ53746.1"/>
    <property type="molecule type" value="Genomic_DNA"/>
</dbReference>
<dbReference type="Proteomes" id="UP000184356">
    <property type="component" value="Unassembled WGS sequence"/>
</dbReference>
<dbReference type="InterPro" id="IPR004352">
    <property type="entry name" value="GH114_TIM-barrel"/>
</dbReference>
<evidence type="ECO:0000313" key="5">
    <source>
        <dbReference type="EMBL" id="OJJ53746.1"/>
    </source>
</evidence>
<dbReference type="EC" id="3.2.1.22" evidence="2"/>
<evidence type="ECO:0000313" key="6">
    <source>
        <dbReference type="Proteomes" id="UP000184356"/>
    </source>
</evidence>
<proteinExistence type="predicted"/>
<dbReference type="PANTHER" id="PTHR35273">
    <property type="entry name" value="ALPHA-1,4 POLYGALACTOSAMINIDASE, PUTATIVE (AFU_ORTHOLOGUE AFUA_3G07890)-RELATED"/>
    <property type="match status" value="1"/>
</dbReference>
<evidence type="ECO:0000259" key="4">
    <source>
        <dbReference type="Pfam" id="PF03537"/>
    </source>
</evidence>
<dbReference type="VEuPathDB" id="FungiDB:ASPSYDRAFT_501676"/>
<dbReference type="STRING" id="1036612.A0A1L9T2T8"/>
<evidence type="ECO:0000256" key="2">
    <source>
        <dbReference type="ARBA" id="ARBA00012755"/>
    </source>
</evidence>
<dbReference type="SUPFAM" id="SSF51445">
    <property type="entry name" value="(Trans)glycosidases"/>
    <property type="match status" value="1"/>
</dbReference>
<sequence length="277" mass="30885">MKVFTLLTALTGLAVTTALPAIPVPRATAKEIWQPRAGATWQIVLSGALTDKSSSASIYDIDLFENPASTISSLHAQNRKVICYFSAGTYENWRPDAKSFRDSDIGSPLDDWEGESWVDLRSKNVREIMKRRLDMAAQKGCDGVDPDNVDAYGNGHGGFNLQQSDSVDFMNWLSGEAHNRGLAIGLKNAAAIIDRVLPNMQWAVNEQCAEWDECGDFMPFVDEGKPVFHIEYPKGDETNNEVMVRGRKKDEACDFDGSKRFSTVIKNMKLDHWVQEC</sequence>
<feature type="signal peptide" evidence="3">
    <location>
        <begin position="1"/>
        <end position="18"/>
    </location>
</feature>
<dbReference type="OrthoDB" id="2108802at2759"/>
<gene>
    <name evidence="5" type="ORF">ASPSYDRAFT_501676</name>
</gene>
<dbReference type="GeneID" id="63764083"/>
<dbReference type="AlphaFoldDB" id="A0A1L9T2T8"/>
<dbReference type="RefSeq" id="XP_040697552.1">
    <property type="nucleotide sequence ID" value="XM_040848010.1"/>
</dbReference>
<reference evidence="6" key="1">
    <citation type="journal article" date="2017" name="Genome Biol.">
        <title>Comparative genomics reveals high biological diversity and specific adaptations in the industrially and medically important fungal genus Aspergillus.</title>
        <authorList>
            <person name="de Vries R.P."/>
            <person name="Riley R."/>
            <person name="Wiebenga A."/>
            <person name="Aguilar-Osorio G."/>
            <person name="Amillis S."/>
            <person name="Uchima C.A."/>
            <person name="Anderluh G."/>
            <person name="Asadollahi M."/>
            <person name="Askin M."/>
            <person name="Barry K."/>
            <person name="Battaglia E."/>
            <person name="Bayram O."/>
            <person name="Benocci T."/>
            <person name="Braus-Stromeyer S.A."/>
            <person name="Caldana C."/>
            <person name="Canovas D."/>
            <person name="Cerqueira G.C."/>
            <person name="Chen F."/>
            <person name="Chen W."/>
            <person name="Choi C."/>
            <person name="Clum A."/>
            <person name="Dos Santos R.A."/>
            <person name="Damasio A.R."/>
            <person name="Diallinas G."/>
            <person name="Emri T."/>
            <person name="Fekete E."/>
            <person name="Flipphi M."/>
            <person name="Freyberg S."/>
            <person name="Gallo A."/>
            <person name="Gournas C."/>
            <person name="Habgood R."/>
            <person name="Hainaut M."/>
            <person name="Harispe M.L."/>
            <person name="Henrissat B."/>
            <person name="Hilden K.S."/>
            <person name="Hope R."/>
            <person name="Hossain A."/>
            <person name="Karabika E."/>
            <person name="Karaffa L."/>
            <person name="Karanyi Z."/>
            <person name="Krasevec N."/>
            <person name="Kuo A."/>
            <person name="Kusch H."/>
            <person name="LaButti K."/>
            <person name="Lagendijk E.L."/>
            <person name="Lapidus A."/>
            <person name="Levasseur A."/>
            <person name="Lindquist E."/>
            <person name="Lipzen A."/>
            <person name="Logrieco A.F."/>
            <person name="MacCabe A."/>
            <person name="Maekelae M.R."/>
            <person name="Malavazi I."/>
            <person name="Melin P."/>
            <person name="Meyer V."/>
            <person name="Mielnichuk N."/>
            <person name="Miskei M."/>
            <person name="Molnar A.P."/>
            <person name="Mule G."/>
            <person name="Ngan C.Y."/>
            <person name="Orejas M."/>
            <person name="Orosz E."/>
            <person name="Ouedraogo J.P."/>
            <person name="Overkamp K.M."/>
            <person name="Park H.-S."/>
            <person name="Perrone G."/>
            <person name="Piumi F."/>
            <person name="Punt P.J."/>
            <person name="Ram A.F."/>
            <person name="Ramon A."/>
            <person name="Rauscher S."/>
            <person name="Record E."/>
            <person name="Riano-Pachon D.M."/>
            <person name="Robert V."/>
            <person name="Roehrig J."/>
            <person name="Ruller R."/>
            <person name="Salamov A."/>
            <person name="Salih N.S."/>
            <person name="Samson R.A."/>
            <person name="Sandor E."/>
            <person name="Sanguinetti M."/>
            <person name="Schuetze T."/>
            <person name="Sepcic K."/>
            <person name="Shelest E."/>
            <person name="Sherlock G."/>
            <person name="Sophianopoulou V."/>
            <person name="Squina F.M."/>
            <person name="Sun H."/>
            <person name="Susca A."/>
            <person name="Todd R.B."/>
            <person name="Tsang A."/>
            <person name="Unkles S.E."/>
            <person name="van de Wiele N."/>
            <person name="van Rossen-Uffink D."/>
            <person name="Oliveira J.V."/>
            <person name="Vesth T.C."/>
            <person name="Visser J."/>
            <person name="Yu J.-H."/>
            <person name="Zhou M."/>
            <person name="Andersen M.R."/>
            <person name="Archer D.B."/>
            <person name="Baker S.E."/>
            <person name="Benoit I."/>
            <person name="Brakhage A.A."/>
            <person name="Braus G.H."/>
            <person name="Fischer R."/>
            <person name="Frisvad J.C."/>
            <person name="Goldman G.H."/>
            <person name="Houbraken J."/>
            <person name="Oakley B."/>
            <person name="Pocsi I."/>
            <person name="Scazzocchio C."/>
            <person name="Seiboth B."/>
            <person name="vanKuyk P.A."/>
            <person name="Wortman J."/>
            <person name="Dyer P.S."/>
            <person name="Grigoriev I.V."/>
        </authorList>
    </citation>
    <scope>NUCLEOTIDE SEQUENCE [LARGE SCALE GENOMIC DNA]</scope>
    <source>
        <strain evidence="6">CBS 593.65</strain>
    </source>
</reference>
<dbReference type="GO" id="GO:0004557">
    <property type="term" value="F:alpha-galactosidase activity"/>
    <property type="evidence" value="ECO:0007669"/>
    <property type="project" value="UniProtKB-EC"/>
</dbReference>
<dbReference type="PANTHER" id="PTHR35273:SF2">
    <property type="entry name" value="ALPHA-GALACTOSIDASE"/>
    <property type="match status" value="1"/>
</dbReference>